<dbReference type="AlphaFoldDB" id="A0A7U9J8T2"/>
<reference evidence="1 2" key="1">
    <citation type="journal article" date="2014" name="Genome Announc.">
        <title>Draft Genome Sequence of Geobacillus thermopakistaniensis Strain MAS1.</title>
        <authorList>
            <person name="Siddiqui M.A."/>
            <person name="Rashid N."/>
            <person name="Ayyampalayam S."/>
            <person name="Whitman W.B."/>
        </authorList>
    </citation>
    <scope>NUCLEOTIDE SEQUENCE [LARGE SCALE GENOMIC DNA]</scope>
    <source>
        <strain evidence="1 2">MAS1</strain>
    </source>
</reference>
<comment type="caution">
    <text evidence="1">The sequence shown here is derived from an EMBL/GenBank/DDBJ whole genome shotgun (WGS) entry which is preliminary data.</text>
</comment>
<gene>
    <name evidence="1" type="ORF">T260_16040</name>
</gene>
<keyword evidence="2" id="KW-1185">Reference proteome</keyword>
<protein>
    <submittedName>
        <fullName evidence="1">Uncharacterized protein</fullName>
    </submittedName>
</protein>
<accession>A0A7U9J8T2</accession>
<sequence length="48" mass="5626">MTLFLPIYYDQKIKKINGERRQLLVTTGRLSNAKQHKRRYKGMGKASS</sequence>
<dbReference type="Proteomes" id="UP000018339">
    <property type="component" value="Unassembled WGS sequence"/>
</dbReference>
<organism evidence="1 2">
    <name type="scientific">Geobacillus thermopakistaniensis (strain MAS1)</name>
    <dbReference type="NCBI Taxonomy" id="1408282"/>
    <lineage>
        <taxon>Bacteria</taxon>
        <taxon>Bacillati</taxon>
        <taxon>Bacillota</taxon>
        <taxon>Bacilli</taxon>
        <taxon>Bacillales</taxon>
        <taxon>Anoxybacillaceae</taxon>
        <taxon>Geobacillus</taxon>
    </lineage>
</organism>
<proteinExistence type="predicted"/>
<dbReference type="EMBL" id="AYSF01000085">
    <property type="protein sequence ID" value="ESU70972.1"/>
    <property type="molecule type" value="Genomic_DNA"/>
</dbReference>
<evidence type="ECO:0000313" key="2">
    <source>
        <dbReference type="Proteomes" id="UP000018339"/>
    </source>
</evidence>
<evidence type="ECO:0000313" key="1">
    <source>
        <dbReference type="EMBL" id="ESU70972.1"/>
    </source>
</evidence>
<name>A0A7U9J8T2_GEOTM</name>